<geneLocation type="plasmid" evidence="1 2">
    <name>pCgly1</name>
</geneLocation>
<organism evidence="1 2">
    <name type="scientific">Corynebacterium glyciniphilum AJ 3170</name>
    <dbReference type="NCBI Taxonomy" id="1404245"/>
    <lineage>
        <taxon>Bacteria</taxon>
        <taxon>Bacillati</taxon>
        <taxon>Actinomycetota</taxon>
        <taxon>Actinomycetes</taxon>
        <taxon>Mycobacteriales</taxon>
        <taxon>Corynebacteriaceae</taxon>
        <taxon>Corynebacterium</taxon>
    </lineage>
</organism>
<reference evidence="1 2" key="1">
    <citation type="journal article" date="2015" name="Int. J. Syst. Evol. Microbiol.">
        <title>Revisiting Corynebacterium glyciniphilum (ex Kubota et al., 1972) sp. nov., nom. rev., isolated from putrefied banana.</title>
        <authorList>
            <person name="Al-Dilaimi A."/>
            <person name="Bednarz H."/>
            <person name="Lomker A."/>
            <person name="Niehaus K."/>
            <person name="Kalinowski J."/>
            <person name="Ruckert C."/>
        </authorList>
    </citation>
    <scope>NUCLEOTIDE SEQUENCE [LARGE SCALE GENOMIC DNA]</scope>
    <source>
        <strain evidence="1">AJ 3170</strain>
        <plasmid evidence="2">Plasmid pCgly1</plasmid>
    </source>
</reference>
<sequence>MPPFPVLPPLPTPDDILAGVINVFAAGSYLLSAPAGLVGDLITAAGSLLP</sequence>
<dbReference type="EMBL" id="CP006843">
    <property type="protein sequence ID" value="AHW65723.1"/>
    <property type="molecule type" value="Genomic_DNA"/>
</dbReference>
<name>X5DR87_9CORY</name>
<keyword evidence="2" id="KW-1185">Reference proteome</keyword>
<dbReference type="OrthoDB" id="9946857at2"/>
<dbReference type="AlphaFoldDB" id="X5DR87"/>
<dbReference type="KEGG" id="cgy:CGLY_16750"/>
<protein>
    <submittedName>
        <fullName evidence="1">Uncharacterized protein</fullName>
    </submittedName>
</protein>
<dbReference type="RefSeq" id="WP_158407422.1">
    <property type="nucleotide sequence ID" value="NZ_CP006843.1"/>
</dbReference>
<evidence type="ECO:0000313" key="1">
    <source>
        <dbReference type="EMBL" id="AHW65723.1"/>
    </source>
</evidence>
<gene>
    <name evidence="1" type="ORF">CGLY_16750</name>
</gene>
<proteinExistence type="predicted"/>
<evidence type="ECO:0000313" key="2">
    <source>
        <dbReference type="Proteomes" id="UP000023703"/>
    </source>
</evidence>
<dbReference type="HOGENOM" id="CLU_3116858_0_0_11"/>
<accession>X5DR87</accession>
<dbReference type="Proteomes" id="UP000023703">
    <property type="component" value="Plasmid pCgly1"/>
</dbReference>
<keyword evidence="1" id="KW-0614">Plasmid</keyword>